<gene>
    <name evidence="2" type="ORF">VM1G_11606</name>
</gene>
<evidence type="ECO:0000313" key="2">
    <source>
        <dbReference type="EMBL" id="KUI69275.1"/>
    </source>
</evidence>
<organism evidence="2 3">
    <name type="scientific">Cytospora mali</name>
    <name type="common">Apple Valsa canker fungus</name>
    <name type="synonym">Valsa mali</name>
    <dbReference type="NCBI Taxonomy" id="578113"/>
    <lineage>
        <taxon>Eukaryota</taxon>
        <taxon>Fungi</taxon>
        <taxon>Dikarya</taxon>
        <taxon>Ascomycota</taxon>
        <taxon>Pezizomycotina</taxon>
        <taxon>Sordariomycetes</taxon>
        <taxon>Sordariomycetidae</taxon>
        <taxon>Diaporthales</taxon>
        <taxon>Cytosporaceae</taxon>
        <taxon>Cytospora</taxon>
    </lineage>
</organism>
<evidence type="ECO:0000256" key="1">
    <source>
        <dbReference type="SAM" id="MobiDB-lite"/>
    </source>
</evidence>
<evidence type="ECO:0000313" key="3">
    <source>
        <dbReference type="Proteomes" id="UP000078559"/>
    </source>
</evidence>
<dbReference type="AlphaFoldDB" id="A0A194VZR2"/>
<proteinExistence type="predicted"/>
<accession>A0A194VZR2</accession>
<dbReference type="Proteomes" id="UP000078559">
    <property type="component" value="Chromosome 5"/>
</dbReference>
<keyword evidence="3" id="KW-1185">Reference proteome</keyword>
<feature type="region of interest" description="Disordered" evidence="1">
    <location>
        <begin position="23"/>
        <end position="174"/>
    </location>
</feature>
<sequence length="194" mass="21642">MASNQESDDDDIFQYFDLKSAQDHDVGPFPDITTMNHESRPSLDTSNLVGHQDPVQFQDELGPFQRRMDAPTIEPSQLTSTNPQQSQYSLWLTSSENNIQNSPISSTPRQKKTTRSRPKPPLRRIAPAPTLRATHEARRTRLNSSPSSLDTSGSASGLASEVSGRPILQPNFQSETDLTCTKCAKVFETQRKLK</sequence>
<feature type="compositionally biased region" description="Basic residues" evidence="1">
    <location>
        <begin position="109"/>
        <end position="122"/>
    </location>
</feature>
<dbReference type="EMBL" id="CM003102">
    <property type="protein sequence ID" value="KUI69275.1"/>
    <property type="molecule type" value="Genomic_DNA"/>
</dbReference>
<protein>
    <submittedName>
        <fullName evidence="2">Uncharacterized protein</fullName>
    </submittedName>
</protein>
<feature type="compositionally biased region" description="Polar residues" evidence="1">
    <location>
        <begin position="74"/>
        <end position="108"/>
    </location>
</feature>
<name>A0A194VZR2_CYTMA</name>
<feature type="compositionally biased region" description="Polar residues" evidence="1">
    <location>
        <begin position="142"/>
        <end position="157"/>
    </location>
</feature>
<reference evidence="2" key="1">
    <citation type="submission" date="2014-12" db="EMBL/GenBank/DDBJ databases">
        <title>Genome Sequence of Valsa Canker Pathogens Uncovers a Specific Adaption of Colonization on Woody Bark.</title>
        <authorList>
            <person name="Yin Z."/>
            <person name="Liu H."/>
            <person name="Gao X."/>
            <person name="Li Z."/>
            <person name="Song N."/>
            <person name="Ke X."/>
            <person name="Dai Q."/>
            <person name="Wu Y."/>
            <person name="Sun Y."/>
            <person name="Xu J.-R."/>
            <person name="Kang Z.K."/>
            <person name="Wang L."/>
            <person name="Huang L."/>
        </authorList>
    </citation>
    <scope>NUCLEOTIDE SEQUENCE [LARGE SCALE GENOMIC DNA]</scope>
    <source>
        <strain evidence="2">03-8</strain>
    </source>
</reference>